<dbReference type="GO" id="GO:0004252">
    <property type="term" value="F:serine-type endopeptidase activity"/>
    <property type="evidence" value="ECO:0007669"/>
    <property type="project" value="UniProtKB-UniRule"/>
</dbReference>
<dbReference type="Gene3D" id="3.50.30.30">
    <property type="match status" value="1"/>
</dbReference>
<dbReference type="InterPro" id="IPR037045">
    <property type="entry name" value="S8pro/Inhibitor_I9_sf"/>
</dbReference>
<evidence type="ECO:0000256" key="5">
    <source>
        <dbReference type="ARBA" id="ARBA00022825"/>
    </source>
</evidence>
<evidence type="ECO:0000259" key="9">
    <source>
        <dbReference type="Pfam" id="PF00082"/>
    </source>
</evidence>
<dbReference type="PROSITE" id="PS00138">
    <property type="entry name" value="SUBTILASE_SER"/>
    <property type="match status" value="1"/>
</dbReference>
<dbReference type="Pfam" id="PF17766">
    <property type="entry name" value="fn3_6"/>
    <property type="match status" value="1"/>
</dbReference>
<feature type="signal peptide" evidence="8">
    <location>
        <begin position="1"/>
        <end position="40"/>
    </location>
</feature>
<reference evidence="12" key="1">
    <citation type="submission" date="2024-10" db="EMBL/GenBank/DDBJ databases">
        <authorList>
            <person name="Ryan C."/>
        </authorList>
    </citation>
    <scope>NUCLEOTIDE SEQUENCE [LARGE SCALE GENOMIC DNA]</scope>
</reference>
<dbReference type="GO" id="GO:0006508">
    <property type="term" value="P:proteolysis"/>
    <property type="evidence" value="ECO:0007669"/>
    <property type="project" value="UniProtKB-KW"/>
</dbReference>
<feature type="chain" id="PRO_5044776730" evidence="8">
    <location>
        <begin position="41"/>
        <end position="778"/>
    </location>
</feature>
<proteinExistence type="inferred from homology"/>
<protein>
    <submittedName>
        <fullName evidence="12">Uncharacterized protein</fullName>
    </submittedName>
</protein>
<evidence type="ECO:0000256" key="6">
    <source>
        <dbReference type="PIRSR" id="PIRSR615500-1"/>
    </source>
</evidence>
<evidence type="ECO:0000256" key="2">
    <source>
        <dbReference type="ARBA" id="ARBA00022670"/>
    </source>
</evidence>
<organism evidence="12 13">
    <name type="scientific">Urochloa decumbens</name>
    <dbReference type="NCBI Taxonomy" id="240449"/>
    <lineage>
        <taxon>Eukaryota</taxon>
        <taxon>Viridiplantae</taxon>
        <taxon>Streptophyta</taxon>
        <taxon>Embryophyta</taxon>
        <taxon>Tracheophyta</taxon>
        <taxon>Spermatophyta</taxon>
        <taxon>Magnoliopsida</taxon>
        <taxon>Liliopsida</taxon>
        <taxon>Poales</taxon>
        <taxon>Poaceae</taxon>
        <taxon>PACMAD clade</taxon>
        <taxon>Panicoideae</taxon>
        <taxon>Panicodae</taxon>
        <taxon>Paniceae</taxon>
        <taxon>Melinidinae</taxon>
        <taxon>Urochloa</taxon>
    </lineage>
</organism>
<accession>A0ABC9G801</accession>
<feature type="active site" description="Charge relay system" evidence="6 7">
    <location>
        <position position="228"/>
    </location>
</feature>
<keyword evidence="2 7" id="KW-0645">Protease</keyword>
<dbReference type="EMBL" id="OZ075118">
    <property type="protein sequence ID" value="CAL5089035.1"/>
    <property type="molecule type" value="Genomic_DNA"/>
</dbReference>
<feature type="domain" description="Peptidase S8/S53" evidence="9">
    <location>
        <begin position="165"/>
        <end position="596"/>
    </location>
</feature>
<dbReference type="InterPro" id="IPR045051">
    <property type="entry name" value="SBT"/>
</dbReference>
<dbReference type="Proteomes" id="UP001497457">
    <property type="component" value="Chromosome 8b"/>
</dbReference>
<dbReference type="InterPro" id="IPR036852">
    <property type="entry name" value="Peptidase_S8/S53_dom_sf"/>
</dbReference>
<comment type="similarity">
    <text evidence="1 7">Belongs to the peptidase S8 family.</text>
</comment>
<dbReference type="InterPro" id="IPR023828">
    <property type="entry name" value="Peptidase_S8_Ser-AS"/>
</dbReference>
<dbReference type="Pfam" id="PF00082">
    <property type="entry name" value="Peptidase_S8"/>
    <property type="match status" value="1"/>
</dbReference>
<dbReference type="PROSITE" id="PS51892">
    <property type="entry name" value="SUBTILASE"/>
    <property type="match status" value="1"/>
</dbReference>
<dbReference type="CDD" id="cd04852">
    <property type="entry name" value="Peptidases_S8_3"/>
    <property type="match status" value="1"/>
</dbReference>
<dbReference type="Pfam" id="PF05922">
    <property type="entry name" value="Inhibitor_I9"/>
    <property type="match status" value="1"/>
</dbReference>
<keyword evidence="4 7" id="KW-0378">Hydrolase</keyword>
<name>A0ABC9G801_9POAL</name>
<dbReference type="SUPFAM" id="SSF52743">
    <property type="entry name" value="Subtilisin-like"/>
    <property type="match status" value="1"/>
</dbReference>
<feature type="domain" description="Subtilisin-like protease fibronectin type-III" evidence="11">
    <location>
        <begin position="659"/>
        <end position="765"/>
    </location>
</feature>
<evidence type="ECO:0000313" key="12">
    <source>
        <dbReference type="EMBL" id="CAL5089035.1"/>
    </source>
</evidence>
<evidence type="ECO:0000256" key="1">
    <source>
        <dbReference type="ARBA" id="ARBA00011073"/>
    </source>
</evidence>
<evidence type="ECO:0000256" key="8">
    <source>
        <dbReference type="SAM" id="SignalP"/>
    </source>
</evidence>
<dbReference type="InterPro" id="IPR015500">
    <property type="entry name" value="Peptidase_S8_subtilisin-rel"/>
</dbReference>
<dbReference type="AlphaFoldDB" id="A0ABC9G801"/>
<evidence type="ECO:0000313" key="13">
    <source>
        <dbReference type="Proteomes" id="UP001497457"/>
    </source>
</evidence>
<dbReference type="InterPro" id="IPR034197">
    <property type="entry name" value="Peptidases_S8_3"/>
</dbReference>
<dbReference type="FunFam" id="3.30.70.80:FF:000002">
    <property type="entry name" value="Subtilisin-like protease SBT5.3"/>
    <property type="match status" value="1"/>
</dbReference>
<evidence type="ECO:0000256" key="3">
    <source>
        <dbReference type="ARBA" id="ARBA00022729"/>
    </source>
</evidence>
<keyword evidence="5 7" id="KW-0720">Serine protease</keyword>
<dbReference type="InterPro" id="IPR000209">
    <property type="entry name" value="Peptidase_S8/S53_dom"/>
</dbReference>
<dbReference type="Gene3D" id="2.60.40.2310">
    <property type="match status" value="1"/>
</dbReference>
<dbReference type="CDD" id="cd02120">
    <property type="entry name" value="PA_subtilisin_like"/>
    <property type="match status" value="1"/>
</dbReference>
<gene>
    <name evidence="12" type="ORF">URODEC1_LOCUS113136</name>
</gene>
<feature type="domain" description="Inhibitor I9" evidence="10">
    <location>
        <begin position="55"/>
        <end position="141"/>
    </location>
</feature>
<sequence length="778" mass="81144">MPQASPSSIARTNVDDPIMCRLSTRRLVLLLALFAANLSASQCISSSDINDGEQTYVVYLGHLPSSQDPSEEPEGLSTVEAAHHDLLNKVLDDGSYASDRIVRSYKRSLNGFAAKLTEQQANKLADMEGIVSVFPSQTYEIQTTRSWDFLGLPQTPQDELPLEGEVIIGVLDTGIWLDSPSFSDEGFGPPPSKWKGVCQNFTCNNKVIGARAYQDGTTGQSPLDTQGHGSHTASTAAGRAVANVSFGGLAAGTARGAVPGARLAIYKVCWDSACRGEDVLAAFDDAVADGVDVISMSIVSRFAEYYFKNVEAIGSFHAARRGVVTSASAGNSGLSAGRVCNVAPWMLSVAASTVDRRFVDKIVLGNGKTVVGSSVNTFPPVNNAELVFPANGSCDPDELGGVSFKGKILLCPLEGGFRTDASGPALAGAAGAVLAGSAPDVALTMPLPALVVSEGQFDEIMAYFNSTSNPVGTIERTDTTVNPQAPIAASFSSPGPSQITPEILKPDLSAPGVDIIASWSMLAPPSDDPNDKRRVQFSINTGTSMSCPHASGAAAYVKSHHRDWSPAMIMSALITTATSMSTPGNANANSTALKYGAGQLNPAKARDPGLVYDASEADYVAMLCTQGYNAKQLALIIGSNATACGTGTGTAAANGSAGDLNYPTMAALVEPGKNFTVRFPRTVTDVGGDDAGAAYNVKVLFDPRDAADRLVVGVAPRRLEFNATNGKKASFTVTVSGVVAKAGQVASAAVVWSDGEHEVRSPVVVYTLDDDDDVFNKE</sequence>
<dbReference type="InterPro" id="IPR041469">
    <property type="entry name" value="Subtilisin-like_FN3"/>
</dbReference>
<keyword evidence="13" id="KW-1185">Reference proteome</keyword>
<feature type="active site" description="Charge relay system" evidence="6 7">
    <location>
        <position position="544"/>
    </location>
</feature>
<feature type="active site" description="Charge relay system" evidence="6 7">
    <location>
        <position position="172"/>
    </location>
</feature>
<dbReference type="PANTHER" id="PTHR10795">
    <property type="entry name" value="PROPROTEIN CONVERTASE SUBTILISIN/KEXIN"/>
    <property type="match status" value="1"/>
</dbReference>
<keyword evidence="3 8" id="KW-0732">Signal</keyword>
<evidence type="ECO:0000256" key="4">
    <source>
        <dbReference type="ARBA" id="ARBA00022801"/>
    </source>
</evidence>
<dbReference type="PRINTS" id="PR00723">
    <property type="entry name" value="SUBTILISIN"/>
</dbReference>
<evidence type="ECO:0000256" key="7">
    <source>
        <dbReference type="PROSITE-ProRule" id="PRU01240"/>
    </source>
</evidence>
<dbReference type="InterPro" id="IPR010259">
    <property type="entry name" value="S8pro/Inhibitor_I9"/>
</dbReference>
<dbReference type="Gene3D" id="3.30.70.80">
    <property type="entry name" value="Peptidase S8 propeptide/proteinase inhibitor I9"/>
    <property type="match status" value="1"/>
</dbReference>
<dbReference type="Gene3D" id="3.40.50.200">
    <property type="entry name" value="Peptidase S8/S53 domain"/>
    <property type="match status" value="1"/>
</dbReference>
<evidence type="ECO:0000259" key="11">
    <source>
        <dbReference type="Pfam" id="PF17766"/>
    </source>
</evidence>
<evidence type="ECO:0000259" key="10">
    <source>
        <dbReference type="Pfam" id="PF05922"/>
    </source>
</evidence>